<evidence type="ECO:0000313" key="3">
    <source>
        <dbReference type="Proteomes" id="UP000318538"/>
    </source>
</evidence>
<feature type="transmembrane region" description="Helical" evidence="1">
    <location>
        <begin position="236"/>
        <end position="254"/>
    </location>
</feature>
<dbReference type="KEGG" id="rlc:K227x_44060"/>
<reference evidence="2 3" key="1">
    <citation type="submission" date="2019-02" db="EMBL/GenBank/DDBJ databases">
        <title>Deep-cultivation of Planctomycetes and their phenomic and genomic characterization uncovers novel biology.</title>
        <authorList>
            <person name="Wiegand S."/>
            <person name="Jogler M."/>
            <person name="Boedeker C."/>
            <person name="Pinto D."/>
            <person name="Vollmers J."/>
            <person name="Rivas-Marin E."/>
            <person name="Kohn T."/>
            <person name="Peeters S.H."/>
            <person name="Heuer A."/>
            <person name="Rast P."/>
            <person name="Oberbeckmann S."/>
            <person name="Bunk B."/>
            <person name="Jeske O."/>
            <person name="Meyerdierks A."/>
            <person name="Storesund J.E."/>
            <person name="Kallscheuer N."/>
            <person name="Luecker S."/>
            <person name="Lage O.M."/>
            <person name="Pohl T."/>
            <person name="Merkel B.J."/>
            <person name="Hornburger P."/>
            <person name="Mueller R.-W."/>
            <person name="Bruemmer F."/>
            <person name="Labrenz M."/>
            <person name="Spormann A.M."/>
            <person name="Op den Camp H."/>
            <person name="Overmann J."/>
            <person name="Amann R."/>
            <person name="Jetten M.S.M."/>
            <person name="Mascher T."/>
            <person name="Medema M.H."/>
            <person name="Devos D.P."/>
            <person name="Kaster A.-K."/>
            <person name="Ovreas L."/>
            <person name="Rohde M."/>
            <person name="Galperin M.Y."/>
            <person name="Jogler C."/>
        </authorList>
    </citation>
    <scope>NUCLEOTIDE SEQUENCE [LARGE SCALE GENOMIC DNA]</scope>
    <source>
        <strain evidence="2 3">K22_7</strain>
    </source>
</reference>
<sequence>MTTVDTTLPTTPSDPTRMDRVDAWCERIGDALNPILVKETRQALKSRQFVGTFSVLLVAALAWTIIGSLSMMPQIYTSPSAPRMLIGYYLVLALPMLIVVPLAAFRSLEGEIDDGTLELLSITVLSPWQIVLGKLASAMLQMLLYFVALFPCVAYAYTLRGVDLPTTLLMMGMLLVAGVVLTIVALFMAPLARTRTGRITTLLAVMMLLLGAEWMVGFLVIGMILEGNPLTSDQMLFVVTATIGISITAGHLLLTATAGQLTPESENRSTHLRVSLMILSAVVAGLGVLGVRMLGMAGFVTLTFFAIFLAGLWTLCSAMIVAESSVMTPRIRRELPNSLLARATLTWLTPGPASGLVFSVVNIVVITTGFVISIDLLGARNGTFGPPVMYMAMRQLCVAYAAYLIIFLVGSRWLVALIRTRSNPRVEVGVAAVIALAMLSALIPYAVGLHFNDYRSFSYSGWQITNWAWTLAEIGNRGNLDTIVSIVVVVAALSFFASVLLSPSLVMPRRIATPELVKAEKEG</sequence>
<feature type="transmembrane region" description="Helical" evidence="1">
    <location>
        <begin position="274"/>
        <end position="293"/>
    </location>
</feature>
<organism evidence="2 3">
    <name type="scientific">Rubripirellula lacrimiformis</name>
    <dbReference type="NCBI Taxonomy" id="1930273"/>
    <lineage>
        <taxon>Bacteria</taxon>
        <taxon>Pseudomonadati</taxon>
        <taxon>Planctomycetota</taxon>
        <taxon>Planctomycetia</taxon>
        <taxon>Pirellulales</taxon>
        <taxon>Pirellulaceae</taxon>
        <taxon>Rubripirellula</taxon>
    </lineage>
</organism>
<feature type="transmembrane region" description="Helical" evidence="1">
    <location>
        <begin position="299"/>
        <end position="322"/>
    </location>
</feature>
<keyword evidence="1" id="KW-0812">Transmembrane</keyword>
<feature type="transmembrane region" description="Helical" evidence="1">
    <location>
        <begin position="49"/>
        <end position="66"/>
    </location>
</feature>
<feature type="transmembrane region" description="Helical" evidence="1">
    <location>
        <begin position="86"/>
        <end position="105"/>
    </location>
</feature>
<proteinExistence type="predicted"/>
<gene>
    <name evidence="2" type="ORF">K227x_44060</name>
</gene>
<feature type="transmembrane region" description="Helical" evidence="1">
    <location>
        <begin position="483"/>
        <end position="501"/>
    </location>
</feature>
<feature type="transmembrane region" description="Helical" evidence="1">
    <location>
        <begin position="426"/>
        <end position="447"/>
    </location>
</feature>
<feature type="transmembrane region" description="Helical" evidence="1">
    <location>
        <begin position="135"/>
        <end position="157"/>
    </location>
</feature>
<evidence type="ECO:0000313" key="2">
    <source>
        <dbReference type="EMBL" id="QDT05999.1"/>
    </source>
</evidence>
<dbReference type="OrthoDB" id="5524691at2"/>
<keyword evidence="1" id="KW-1133">Transmembrane helix</keyword>
<dbReference type="EMBL" id="CP036525">
    <property type="protein sequence ID" value="QDT05999.1"/>
    <property type="molecule type" value="Genomic_DNA"/>
</dbReference>
<evidence type="ECO:0000256" key="1">
    <source>
        <dbReference type="SAM" id="Phobius"/>
    </source>
</evidence>
<accession>A0A517NFT4</accession>
<keyword evidence="3" id="KW-1185">Reference proteome</keyword>
<keyword evidence="1" id="KW-0472">Membrane</keyword>
<dbReference type="AlphaFoldDB" id="A0A517NFT4"/>
<feature type="transmembrane region" description="Helical" evidence="1">
    <location>
        <begin position="169"/>
        <end position="189"/>
    </location>
</feature>
<dbReference type="RefSeq" id="WP_145172387.1">
    <property type="nucleotide sequence ID" value="NZ_CP036525.1"/>
</dbReference>
<name>A0A517NFT4_9BACT</name>
<protein>
    <submittedName>
        <fullName evidence="2">ABC-2 family transporter protein</fullName>
    </submittedName>
</protein>
<feature type="transmembrane region" description="Helical" evidence="1">
    <location>
        <begin position="392"/>
        <end position="414"/>
    </location>
</feature>
<dbReference type="Proteomes" id="UP000318538">
    <property type="component" value="Chromosome"/>
</dbReference>
<feature type="transmembrane region" description="Helical" evidence="1">
    <location>
        <begin position="343"/>
        <end position="372"/>
    </location>
</feature>
<feature type="transmembrane region" description="Helical" evidence="1">
    <location>
        <begin position="201"/>
        <end position="224"/>
    </location>
</feature>